<dbReference type="EMBL" id="LXQA011321297">
    <property type="protein sequence ID" value="MCI93165.1"/>
    <property type="molecule type" value="Genomic_DNA"/>
</dbReference>
<accession>A0A392W2N1</accession>
<feature type="region of interest" description="Disordered" evidence="1">
    <location>
        <begin position="1"/>
        <end position="28"/>
    </location>
</feature>
<dbReference type="AlphaFoldDB" id="A0A392W2N1"/>
<name>A0A392W2N1_9FABA</name>
<reference evidence="2 3" key="1">
    <citation type="journal article" date="2018" name="Front. Plant Sci.">
        <title>Red Clover (Trifolium pratense) and Zigzag Clover (T. medium) - A Picture of Genomic Similarities and Differences.</title>
        <authorList>
            <person name="Dluhosova J."/>
            <person name="Istvanek J."/>
            <person name="Nedelnik J."/>
            <person name="Repkova J."/>
        </authorList>
    </citation>
    <scope>NUCLEOTIDE SEQUENCE [LARGE SCALE GENOMIC DNA]</scope>
    <source>
        <strain evidence="3">cv. 10/8</strain>
        <tissue evidence="2">Leaf</tissue>
    </source>
</reference>
<comment type="caution">
    <text evidence="2">The sequence shown here is derived from an EMBL/GenBank/DDBJ whole genome shotgun (WGS) entry which is preliminary data.</text>
</comment>
<dbReference type="GO" id="GO:0016787">
    <property type="term" value="F:hydrolase activity"/>
    <property type="evidence" value="ECO:0007669"/>
    <property type="project" value="UniProtKB-KW"/>
</dbReference>
<feature type="non-terminal residue" evidence="2">
    <location>
        <position position="1"/>
    </location>
</feature>
<dbReference type="Proteomes" id="UP000265520">
    <property type="component" value="Unassembled WGS sequence"/>
</dbReference>
<evidence type="ECO:0000313" key="3">
    <source>
        <dbReference type="Proteomes" id="UP000265520"/>
    </source>
</evidence>
<organism evidence="2 3">
    <name type="scientific">Trifolium medium</name>
    <dbReference type="NCBI Taxonomy" id="97028"/>
    <lineage>
        <taxon>Eukaryota</taxon>
        <taxon>Viridiplantae</taxon>
        <taxon>Streptophyta</taxon>
        <taxon>Embryophyta</taxon>
        <taxon>Tracheophyta</taxon>
        <taxon>Spermatophyta</taxon>
        <taxon>Magnoliopsida</taxon>
        <taxon>eudicotyledons</taxon>
        <taxon>Gunneridae</taxon>
        <taxon>Pentapetalae</taxon>
        <taxon>rosids</taxon>
        <taxon>fabids</taxon>
        <taxon>Fabales</taxon>
        <taxon>Fabaceae</taxon>
        <taxon>Papilionoideae</taxon>
        <taxon>50 kb inversion clade</taxon>
        <taxon>NPAAA clade</taxon>
        <taxon>Hologalegina</taxon>
        <taxon>IRL clade</taxon>
        <taxon>Trifolieae</taxon>
        <taxon>Trifolium</taxon>
    </lineage>
</organism>
<sequence>HENLRAQAMSTTTQGTSPARTSGNLKNDPDHLLVLVHGIWSR</sequence>
<keyword evidence="2" id="KW-0378">Hydrolase</keyword>
<evidence type="ECO:0000313" key="2">
    <source>
        <dbReference type="EMBL" id="MCI93165.1"/>
    </source>
</evidence>
<keyword evidence="3" id="KW-1185">Reference proteome</keyword>
<evidence type="ECO:0000256" key="1">
    <source>
        <dbReference type="SAM" id="MobiDB-lite"/>
    </source>
</evidence>
<feature type="compositionally biased region" description="Polar residues" evidence="1">
    <location>
        <begin position="8"/>
        <end position="25"/>
    </location>
</feature>
<protein>
    <submittedName>
        <fullName evidence="2">Alpha/beta-hydrolase superfamily protein</fullName>
    </submittedName>
</protein>
<proteinExistence type="predicted"/>